<dbReference type="EMBL" id="REGN01007028">
    <property type="protein sequence ID" value="RNA07469.1"/>
    <property type="molecule type" value="Genomic_DNA"/>
</dbReference>
<name>A0A3M7Q893_BRAPC</name>
<organism evidence="1 2">
    <name type="scientific">Brachionus plicatilis</name>
    <name type="common">Marine rotifer</name>
    <name type="synonym">Brachionus muelleri</name>
    <dbReference type="NCBI Taxonomy" id="10195"/>
    <lineage>
        <taxon>Eukaryota</taxon>
        <taxon>Metazoa</taxon>
        <taxon>Spiralia</taxon>
        <taxon>Gnathifera</taxon>
        <taxon>Rotifera</taxon>
        <taxon>Eurotatoria</taxon>
        <taxon>Monogononta</taxon>
        <taxon>Pseudotrocha</taxon>
        <taxon>Ploima</taxon>
        <taxon>Brachionidae</taxon>
        <taxon>Brachionus</taxon>
    </lineage>
</organism>
<reference evidence="1 2" key="1">
    <citation type="journal article" date="2018" name="Sci. Rep.">
        <title>Genomic signatures of local adaptation to the degree of environmental predictability in rotifers.</title>
        <authorList>
            <person name="Franch-Gras L."/>
            <person name="Hahn C."/>
            <person name="Garcia-Roger E.M."/>
            <person name="Carmona M.J."/>
            <person name="Serra M."/>
            <person name="Gomez A."/>
        </authorList>
    </citation>
    <scope>NUCLEOTIDE SEQUENCE [LARGE SCALE GENOMIC DNA]</scope>
    <source>
        <strain evidence="1">HYR1</strain>
    </source>
</reference>
<accession>A0A3M7Q893</accession>
<comment type="caution">
    <text evidence="1">The sequence shown here is derived from an EMBL/GenBank/DDBJ whole genome shotgun (WGS) entry which is preliminary data.</text>
</comment>
<protein>
    <submittedName>
        <fullName evidence="1">Uncharacterized protein</fullName>
    </submittedName>
</protein>
<sequence length="117" mass="13748">MILMFNKGHSFFTLLNNLKTRLTIVLVKRGILKFHTKLKLFFNKSCRFFFISVLEVLYEISQCRRDVDLNIEKENIWSNSVKMNKAMIILIVIGSKSRQLSASQHRLINSAYKISHQ</sequence>
<dbReference type="Proteomes" id="UP000276133">
    <property type="component" value="Unassembled WGS sequence"/>
</dbReference>
<evidence type="ECO:0000313" key="2">
    <source>
        <dbReference type="Proteomes" id="UP000276133"/>
    </source>
</evidence>
<keyword evidence="2" id="KW-1185">Reference proteome</keyword>
<dbReference type="AlphaFoldDB" id="A0A3M7Q893"/>
<proteinExistence type="predicted"/>
<gene>
    <name evidence="1" type="ORF">BpHYR1_025327</name>
</gene>
<evidence type="ECO:0000313" key="1">
    <source>
        <dbReference type="EMBL" id="RNA07469.1"/>
    </source>
</evidence>